<dbReference type="EMBL" id="JAACNO010002624">
    <property type="protein sequence ID" value="KAF4132061.1"/>
    <property type="molecule type" value="Genomic_DNA"/>
</dbReference>
<accession>A0A8S9TTL2</accession>
<dbReference type="EMBL" id="JAACNO010000364">
    <property type="protein sequence ID" value="KAF4148089.1"/>
    <property type="molecule type" value="Genomic_DNA"/>
</dbReference>
<dbReference type="Proteomes" id="UP000704712">
    <property type="component" value="Unassembled WGS sequence"/>
</dbReference>
<gene>
    <name evidence="2" type="ORF">GN958_ATG02715</name>
    <name evidence="1" type="ORF">GN958_ATG18731</name>
</gene>
<reference evidence="1" key="1">
    <citation type="submission" date="2020-03" db="EMBL/GenBank/DDBJ databases">
        <title>Hybrid Assembly of Korean Phytophthora infestans isolates.</title>
        <authorList>
            <person name="Prokchorchik M."/>
            <person name="Lee Y."/>
            <person name="Seo J."/>
            <person name="Cho J.-H."/>
            <person name="Park Y.-E."/>
            <person name="Jang D.-C."/>
            <person name="Im J.-S."/>
            <person name="Choi J.-G."/>
            <person name="Park H.-J."/>
            <person name="Lee G.-B."/>
            <person name="Lee Y.-G."/>
            <person name="Hong S.-Y."/>
            <person name="Cho K."/>
            <person name="Sohn K.H."/>
        </authorList>
    </citation>
    <scope>NUCLEOTIDE SEQUENCE</scope>
    <source>
        <strain evidence="1">KR_2_A2</strain>
    </source>
</reference>
<organism evidence="1 3">
    <name type="scientific">Phytophthora infestans</name>
    <name type="common">Potato late blight agent</name>
    <name type="synonym">Botrytis infestans</name>
    <dbReference type="NCBI Taxonomy" id="4787"/>
    <lineage>
        <taxon>Eukaryota</taxon>
        <taxon>Sar</taxon>
        <taxon>Stramenopiles</taxon>
        <taxon>Oomycota</taxon>
        <taxon>Peronosporomycetes</taxon>
        <taxon>Peronosporales</taxon>
        <taxon>Peronosporaceae</taxon>
        <taxon>Phytophthora</taxon>
    </lineage>
</organism>
<evidence type="ECO:0008006" key="4">
    <source>
        <dbReference type="Google" id="ProtNLM"/>
    </source>
</evidence>
<comment type="caution">
    <text evidence="1">The sequence shown here is derived from an EMBL/GenBank/DDBJ whole genome shotgun (WGS) entry which is preliminary data.</text>
</comment>
<evidence type="ECO:0000313" key="2">
    <source>
        <dbReference type="EMBL" id="KAF4148089.1"/>
    </source>
</evidence>
<sequence length="249" mass="28818">MFPPMEKDLLLYLCLMGGQRFHPFENYELEPEPFREALLNAVKDETPMFKDFSSNLSMKNRFLLEDLVVGAIVLASHRDGYAEIAFKKFLSCLMFELGVITLLNPSIWAEIPCLNVTIPYLAKVGMEWPDFLLDMPLNIGKLIRNSTGQIRICPDVSIQFIHSSDTVENILQHIPDDVVVYFVISASNVISDDVSVEDLRELTMLHHAYVFHFNILSKRVDAIEDHERDSQRTNTWSDEKMRWVFFLEL</sequence>
<proteinExistence type="predicted"/>
<name>A0A8S9TTL2_PHYIN</name>
<protein>
    <recommendedName>
        <fullName evidence="4">Crinkler (CRN) family protein</fullName>
    </recommendedName>
</protein>
<evidence type="ECO:0000313" key="3">
    <source>
        <dbReference type="Proteomes" id="UP000704712"/>
    </source>
</evidence>
<dbReference type="AlphaFoldDB" id="A0A8S9TTL2"/>
<evidence type="ECO:0000313" key="1">
    <source>
        <dbReference type="EMBL" id="KAF4132061.1"/>
    </source>
</evidence>